<dbReference type="InterPro" id="IPR036390">
    <property type="entry name" value="WH_DNA-bd_sf"/>
</dbReference>
<dbReference type="CDD" id="cd05466">
    <property type="entry name" value="PBP2_LTTR_substrate"/>
    <property type="match status" value="1"/>
</dbReference>
<dbReference type="InterPro" id="IPR050950">
    <property type="entry name" value="HTH-type_LysR_regulators"/>
</dbReference>
<dbReference type="InterPro" id="IPR000847">
    <property type="entry name" value="LysR_HTH_N"/>
</dbReference>
<evidence type="ECO:0000256" key="4">
    <source>
        <dbReference type="ARBA" id="ARBA00023163"/>
    </source>
</evidence>
<dbReference type="GO" id="GO:0003677">
    <property type="term" value="F:DNA binding"/>
    <property type="evidence" value="ECO:0007669"/>
    <property type="project" value="UniProtKB-KW"/>
</dbReference>
<evidence type="ECO:0000256" key="5">
    <source>
        <dbReference type="SAM" id="MobiDB-lite"/>
    </source>
</evidence>
<dbReference type="PRINTS" id="PR00039">
    <property type="entry name" value="HTHLYSR"/>
</dbReference>
<dbReference type="InterPro" id="IPR036388">
    <property type="entry name" value="WH-like_DNA-bd_sf"/>
</dbReference>
<keyword evidence="4" id="KW-0804">Transcription</keyword>
<dbReference type="Pfam" id="PF03466">
    <property type="entry name" value="LysR_substrate"/>
    <property type="match status" value="1"/>
</dbReference>
<dbReference type="Pfam" id="PF00126">
    <property type="entry name" value="HTH_1"/>
    <property type="match status" value="1"/>
</dbReference>
<dbReference type="PROSITE" id="PS50931">
    <property type="entry name" value="HTH_LYSR"/>
    <property type="match status" value="1"/>
</dbReference>
<evidence type="ECO:0000256" key="1">
    <source>
        <dbReference type="ARBA" id="ARBA00009437"/>
    </source>
</evidence>
<dbReference type="Proteomes" id="UP000345637">
    <property type="component" value="Unassembled WGS sequence"/>
</dbReference>
<dbReference type="InterPro" id="IPR005119">
    <property type="entry name" value="LysR_subst-bd"/>
</dbReference>
<evidence type="ECO:0000259" key="6">
    <source>
        <dbReference type="PROSITE" id="PS50931"/>
    </source>
</evidence>
<reference evidence="7 8" key="1">
    <citation type="submission" date="2019-03" db="EMBL/GenBank/DDBJ databases">
        <authorList>
            <consortium name="Pathogen Informatics"/>
        </authorList>
    </citation>
    <scope>NUCLEOTIDE SEQUENCE [LARGE SCALE GENOMIC DNA]</scope>
    <source>
        <strain evidence="7 8">NCTC12998</strain>
    </source>
</reference>
<accession>A0A485B3Q1</accession>
<dbReference type="AlphaFoldDB" id="A0A485B3Q1"/>
<organism evidence="7 8">
    <name type="scientific">Raoultella planticola</name>
    <name type="common">Klebsiella planticola</name>
    <dbReference type="NCBI Taxonomy" id="575"/>
    <lineage>
        <taxon>Bacteria</taxon>
        <taxon>Pseudomonadati</taxon>
        <taxon>Pseudomonadota</taxon>
        <taxon>Gammaproteobacteria</taxon>
        <taxon>Enterobacterales</taxon>
        <taxon>Enterobacteriaceae</taxon>
        <taxon>Klebsiella/Raoultella group</taxon>
        <taxon>Raoultella</taxon>
    </lineage>
</organism>
<feature type="domain" description="HTH lysR-type" evidence="6">
    <location>
        <begin position="3"/>
        <end position="60"/>
    </location>
</feature>
<dbReference type="SUPFAM" id="SSF53850">
    <property type="entry name" value="Periplasmic binding protein-like II"/>
    <property type="match status" value="1"/>
</dbReference>
<comment type="similarity">
    <text evidence="1">Belongs to the LysR transcriptional regulatory family.</text>
</comment>
<evidence type="ECO:0000313" key="8">
    <source>
        <dbReference type="Proteomes" id="UP000345637"/>
    </source>
</evidence>
<name>A0A485B3Q1_RAOPL</name>
<evidence type="ECO:0000313" key="7">
    <source>
        <dbReference type="EMBL" id="VFS67874.1"/>
    </source>
</evidence>
<feature type="region of interest" description="Disordered" evidence="5">
    <location>
        <begin position="249"/>
        <end position="268"/>
    </location>
</feature>
<dbReference type="GO" id="GO:0005829">
    <property type="term" value="C:cytosol"/>
    <property type="evidence" value="ECO:0007669"/>
    <property type="project" value="TreeGrafter"/>
</dbReference>
<evidence type="ECO:0000256" key="2">
    <source>
        <dbReference type="ARBA" id="ARBA00023015"/>
    </source>
</evidence>
<dbReference type="SUPFAM" id="SSF46785">
    <property type="entry name" value="Winged helix' DNA-binding domain"/>
    <property type="match status" value="1"/>
</dbReference>
<dbReference type="PANTHER" id="PTHR30419">
    <property type="entry name" value="HTH-TYPE TRANSCRIPTIONAL REGULATOR YBHD"/>
    <property type="match status" value="1"/>
</dbReference>
<gene>
    <name evidence="7" type="primary">abgR_5</name>
    <name evidence="7" type="ORF">NCTC12998_03442</name>
</gene>
<dbReference type="GO" id="GO:0003700">
    <property type="term" value="F:DNA-binding transcription factor activity"/>
    <property type="evidence" value="ECO:0007669"/>
    <property type="project" value="InterPro"/>
</dbReference>
<dbReference type="PANTHER" id="PTHR30419:SF30">
    <property type="entry name" value="LYSR FAMILY TRANSCRIPTIONAL REGULATOR"/>
    <property type="match status" value="1"/>
</dbReference>
<dbReference type="Gene3D" id="1.10.10.10">
    <property type="entry name" value="Winged helix-like DNA-binding domain superfamily/Winged helix DNA-binding domain"/>
    <property type="match status" value="1"/>
</dbReference>
<dbReference type="EMBL" id="CAADJE010000023">
    <property type="protein sequence ID" value="VFS67874.1"/>
    <property type="molecule type" value="Genomic_DNA"/>
</dbReference>
<protein>
    <submittedName>
        <fullName evidence="7">HTH-type transcriptional regulator AbgR</fullName>
    </submittedName>
</protein>
<keyword evidence="2" id="KW-0805">Transcription regulation</keyword>
<sequence>MHLDFRQLRNFVALVEYGSFHRAAEAVCLSQSAFSRSIQSLELSVGHPLFDRQNKLPTLTRHGQTLLPYARRFQELNIELSSLLGETDDSENGEVAFGCGPAPAARLIPAAIGEFHRRLPQARVRFQVDNWFALHHALTTQQFPFVVADSWHAELDPQLRVQPLSPQRCFFICHADHPLAQSGPVAIEEMLRYPFAAPYLPPGVRKVLATLSQQQDFTPAIQCDHVYALLSTLAPHSGDKLCQRRRLRPVPAQPSAGEAGAQQPPGRVAADADPLCGDLPGSCPRFRRWSARFIDIILHTDRQHQIPLLAQEEGA</sequence>
<keyword evidence="3" id="KW-0238">DNA-binding</keyword>
<proteinExistence type="inferred from homology"/>
<dbReference type="Gene3D" id="3.40.190.290">
    <property type="match status" value="1"/>
</dbReference>
<evidence type="ECO:0000256" key="3">
    <source>
        <dbReference type="ARBA" id="ARBA00023125"/>
    </source>
</evidence>